<dbReference type="EMBL" id="GIIL01008200">
    <property type="protein sequence ID" value="NOV51926.1"/>
    <property type="molecule type" value="Transcribed_RNA"/>
</dbReference>
<keyword evidence="1" id="KW-0732">Signal</keyword>
<dbReference type="AlphaFoldDB" id="A0A6M2DZW8"/>
<accession>A0A6M2DZW8</accession>
<sequence length="104" mass="11951">MQRTNFVIFSLVFASVVLVCVEGKSLSKINYVTELDDFESTDSLEHKIVRDTRSIQTNSSKNNLPYVENSSNNFVDKRSLHPARPKPILNQYFYMAHGPWVRIG</sequence>
<organism evidence="2">
    <name type="scientific">Xenopsylla cheopis</name>
    <name type="common">Oriental rat flea</name>
    <name type="synonym">Pulex cheopis</name>
    <dbReference type="NCBI Taxonomy" id="163159"/>
    <lineage>
        <taxon>Eukaryota</taxon>
        <taxon>Metazoa</taxon>
        <taxon>Ecdysozoa</taxon>
        <taxon>Arthropoda</taxon>
        <taxon>Hexapoda</taxon>
        <taxon>Insecta</taxon>
        <taxon>Pterygota</taxon>
        <taxon>Neoptera</taxon>
        <taxon>Endopterygota</taxon>
        <taxon>Siphonaptera</taxon>
        <taxon>Pulicidae</taxon>
        <taxon>Xenopsyllinae</taxon>
        <taxon>Xenopsylla</taxon>
    </lineage>
</organism>
<name>A0A6M2DZW8_XENCH</name>
<feature type="signal peptide" evidence="1">
    <location>
        <begin position="1"/>
        <end position="23"/>
    </location>
</feature>
<protein>
    <submittedName>
        <fullName evidence="2">Putative secreted protein</fullName>
    </submittedName>
</protein>
<feature type="chain" id="PRO_5026817945" evidence="1">
    <location>
        <begin position="24"/>
        <end position="104"/>
    </location>
</feature>
<evidence type="ECO:0000313" key="2">
    <source>
        <dbReference type="EMBL" id="NOV51926.1"/>
    </source>
</evidence>
<reference evidence="2" key="1">
    <citation type="submission" date="2020-03" db="EMBL/GenBank/DDBJ databases">
        <title>Transcriptomic Profiling of the Digestive Tract of the Rat Flea, Xenopsylla cheopis, Following Blood Feeding and Infection with Yersinia pestis.</title>
        <authorList>
            <person name="Bland D.M."/>
            <person name="Martens C.A."/>
            <person name="Virtaneva K."/>
            <person name="Kanakabandi K."/>
            <person name="Long D."/>
            <person name="Rosenke R."/>
            <person name="Saturday G.A."/>
            <person name="Hoyt F.H."/>
            <person name="Bruno D.P."/>
            <person name="Ribeiro J.M.C."/>
            <person name="Hinnebusch J."/>
        </authorList>
    </citation>
    <scope>NUCLEOTIDE SEQUENCE</scope>
</reference>
<proteinExistence type="predicted"/>
<evidence type="ECO:0000256" key="1">
    <source>
        <dbReference type="SAM" id="SignalP"/>
    </source>
</evidence>